<dbReference type="NCBIfam" id="NF005458">
    <property type="entry name" value="PRK07053.1"/>
    <property type="match status" value="1"/>
</dbReference>
<dbReference type="PANTHER" id="PTHR42695:SF5">
    <property type="entry name" value="GLUTAMINE AMIDOTRANSFERASE YLR126C-RELATED"/>
    <property type="match status" value="1"/>
</dbReference>
<dbReference type="InterPro" id="IPR029062">
    <property type="entry name" value="Class_I_gatase-like"/>
</dbReference>
<dbReference type="CDD" id="cd01741">
    <property type="entry name" value="GATase1_1"/>
    <property type="match status" value="1"/>
</dbReference>
<dbReference type="InterPro" id="IPR044992">
    <property type="entry name" value="ChyE-like"/>
</dbReference>
<reference evidence="2 3" key="1">
    <citation type="submission" date="2019-06" db="EMBL/GenBank/DDBJ databases">
        <title>Genomic Encyclopedia of Type Strains, Phase IV (KMG-V): Genome sequencing to study the core and pangenomes of soil and plant-associated prokaryotes.</title>
        <authorList>
            <person name="Whitman W."/>
        </authorList>
    </citation>
    <scope>NUCLEOTIDE SEQUENCE [LARGE SCALE GENOMIC DNA]</scope>
    <source>
        <strain evidence="2 3">BR 10355</strain>
    </source>
</reference>
<dbReference type="AlphaFoldDB" id="A0A560MFM7"/>
<dbReference type="GO" id="GO:0005829">
    <property type="term" value="C:cytosol"/>
    <property type="evidence" value="ECO:0007669"/>
    <property type="project" value="TreeGrafter"/>
</dbReference>
<keyword evidence="3" id="KW-1185">Reference proteome</keyword>
<dbReference type="PROSITE" id="PS51273">
    <property type="entry name" value="GATASE_TYPE_1"/>
    <property type="match status" value="1"/>
</dbReference>
<dbReference type="RefSeq" id="WP_146985130.1">
    <property type="nucleotide sequence ID" value="NZ_VITY01000002.1"/>
</dbReference>
<dbReference type="STRING" id="1755647.AS156_25105"/>
<dbReference type="SUPFAM" id="SSF52317">
    <property type="entry name" value="Class I glutamine amidotransferase-like"/>
    <property type="match status" value="1"/>
</dbReference>
<organism evidence="2 3">
    <name type="scientific">Bradyrhizobium macuxiense</name>
    <dbReference type="NCBI Taxonomy" id="1755647"/>
    <lineage>
        <taxon>Bacteria</taxon>
        <taxon>Pseudomonadati</taxon>
        <taxon>Pseudomonadota</taxon>
        <taxon>Alphaproteobacteria</taxon>
        <taxon>Hyphomicrobiales</taxon>
        <taxon>Nitrobacteraceae</taxon>
        <taxon>Bradyrhizobium</taxon>
    </lineage>
</organism>
<dbReference type="Gene3D" id="3.40.50.880">
    <property type="match status" value="1"/>
</dbReference>
<gene>
    <name evidence="2" type="ORF">FBZ93_102463</name>
</gene>
<dbReference type="OrthoDB" id="9813383at2"/>
<name>A0A560MFM7_9BRAD</name>
<dbReference type="InterPro" id="IPR017926">
    <property type="entry name" value="GATASE"/>
</dbReference>
<comment type="caution">
    <text evidence="2">The sequence shown here is derived from an EMBL/GenBank/DDBJ whole genome shotgun (WGS) entry which is preliminary data.</text>
</comment>
<feature type="domain" description="Glutamine amidotransferase" evidence="1">
    <location>
        <begin position="38"/>
        <end position="185"/>
    </location>
</feature>
<evidence type="ECO:0000313" key="2">
    <source>
        <dbReference type="EMBL" id="TWC06149.1"/>
    </source>
</evidence>
<proteinExistence type="predicted"/>
<accession>A0A560MFM7</accession>
<sequence>MRPTRSAIAIRHVAFEDLGLLAPIMERAGWSVAFCDAPVDDLSDRAIRDADLLIVLGGPIGVYETETYPFLATEIALLEHRLRRDLPTLGICLGAQLMAQALGGRVFPGKVKEIGWGPVDLTPEGKSSCLRNLHANVLHWHGDTFDLPSDAVRLASNANYENQAFAWGRNALALQFHLEADPRQLEEWYVGHAVELSAAKVSISELRATTQALARPVAAQAEQVFSDWLLSIAPADGVRRSSAGA</sequence>
<dbReference type="EMBL" id="VITY01000002">
    <property type="protein sequence ID" value="TWC06149.1"/>
    <property type="molecule type" value="Genomic_DNA"/>
</dbReference>
<dbReference type="PANTHER" id="PTHR42695">
    <property type="entry name" value="GLUTAMINE AMIDOTRANSFERASE YLR126C-RELATED"/>
    <property type="match status" value="1"/>
</dbReference>
<dbReference type="Proteomes" id="UP000321304">
    <property type="component" value="Unassembled WGS sequence"/>
</dbReference>
<evidence type="ECO:0000313" key="3">
    <source>
        <dbReference type="Proteomes" id="UP000321304"/>
    </source>
</evidence>
<evidence type="ECO:0000259" key="1">
    <source>
        <dbReference type="Pfam" id="PF00117"/>
    </source>
</evidence>
<protein>
    <submittedName>
        <fullName evidence="2">GMP synthase (Glutamine-hydrolysing)</fullName>
    </submittedName>
</protein>
<dbReference type="Pfam" id="PF00117">
    <property type="entry name" value="GATase"/>
    <property type="match status" value="1"/>
</dbReference>